<dbReference type="GO" id="GO:0015074">
    <property type="term" value="P:DNA integration"/>
    <property type="evidence" value="ECO:0007669"/>
    <property type="project" value="InterPro"/>
</dbReference>
<evidence type="ECO:0000256" key="1">
    <source>
        <dbReference type="ARBA" id="ARBA00022679"/>
    </source>
</evidence>
<protein>
    <recommendedName>
        <fullName evidence="7">Integrase catalytic domain-containing protein</fullName>
    </recommendedName>
</protein>
<dbReference type="InterPro" id="IPR001584">
    <property type="entry name" value="Integrase_cat-core"/>
</dbReference>
<gene>
    <name evidence="8" type="ORF">DBR06_SOUSAS4610002</name>
</gene>
<comment type="caution">
    <text evidence="8">The sequence shown here is derived from an EMBL/GenBank/DDBJ whole genome shotgun (WGS) entry which is preliminary data.</text>
</comment>
<dbReference type="InterPro" id="IPR012337">
    <property type="entry name" value="RNaseH-like_sf"/>
</dbReference>
<reference evidence="8 9" key="1">
    <citation type="journal article" date="2018" name="Genomics">
        <title>Molecular footprints of inshore aquatic adaptation in Indo-Pacific humpback dolphin (Sousa chinensis).</title>
        <authorList>
            <person name="Ming Y."/>
            <person name="Jian J."/>
            <person name="Yu F."/>
            <person name="Yu X."/>
            <person name="Wang J."/>
            <person name="Liu W."/>
        </authorList>
    </citation>
    <scope>NUCLEOTIDE SEQUENCE [LARGE SCALE GENOMIC DNA]</scope>
    <source>
        <strain evidence="8">MY-2018</strain>
        <tissue evidence="8">Skin</tissue>
    </source>
</reference>
<dbReference type="GO" id="GO:0016787">
    <property type="term" value="F:hydrolase activity"/>
    <property type="evidence" value="ECO:0007669"/>
    <property type="project" value="UniProtKB-KW"/>
</dbReference>
<keyword evidence="9" id="KW-1185">Reference proteome</keyword>
<evidence type="ECO:0000256" key="3">
    <source>
        <dbReference type="ARBA" id="ARBA00022722"/>
    </source>
</evidence>
<dbReference type="Gene3D" id="3.30.420.10">
    <property type="entry name" value="Ribonuclease H-like superfamily/Ribonuclease H"/>
    <property type="match status" value="1"/>
</dbReference>
<dbReference type="GO" id="GO:0004519">
    <property type="term" value="F:endonuclease activity"/>
    <property type="evidence" value="ECO:0007669"/>
    <property type="project" value="UniProtKB-KW"/>
</dbReference>
<dbReference type="PANTHER" id="PTHR41694">
    <property type="entry name" value="ENDOGENOUS RETROVIRUS GROUP K MEMBER POL PROTEIN"/>
    <property type="match status" value="1"/>
</dbReference>
<evidence type="ECO:0000259" key="7">
    <source>
        <dbReference type="PROSITE" id="PS50994"/>
    </source>
</evidence>
<dbReference type="PANTHER" id="PTHR41694:SF5">
    <property type="entry name" value="RIBONUCLEASE H"/>
    <property type="match status" value="1"/>
</dbReference>
<dbReference type="InterPro" id="IPR036397">
    <property type="entry name" value="RNaseH_sf"/>
</dbReference>
<accession>A0A484GWM1</accession>
<evidence type="ECO:0000256" key="6">
    <source>
        <dbReference type="ARBA" id="ARBA00022918"/>
    </source>
</evidence>
<feature type="domain" description="Integrase catalytic" evidence="7">
    <location>
        <begin position="7"/>
        <end position="91"/>
    </location>
</feature>
<dbReference type="PROSITE" id="PS50994">
    <property type="entry name" value="INTEGRASE"/>
    <property type="match status" value="1"/>
</dbReference>
<name>A0A484GWM1_SOUCH</name>
<feature type="non-terminal residue" evidence="8">
    <location>
        <position position="1"/>
    </location>
</feature>
<evidence type="ECO:0000313" key="8">
    <source>
        <dbReference type="EMBL" id="TEA39781.1"/>
    </source>
</evidence>
<evidence type="ECO:0000256" key="4">
    <source>
        <dbReference type="ARBA" id="ARBA00022759"/>
    </source>
</evidence>
<dbReference type="AlphaFoldDB" id="A0A484GWM1"/>
<keyword evidence="6" id="KW-0695">RNA-directed DNA polymerase</keyword>
<evidence type="ECO:0000313" key="9">
    <source>
        <dbReference type="Proteomes" id="UP000295264"/>
    </source>
</evidence>
<organism evidence="8 9">
    <name type="scientific">Sousa chinensis</name>
    <name type="common">Indo-pacific humpbacked dolphin</name>
    <name type="synonym">Steno chinensis</name>
    <dbReference type="NCBI Taxonomy" id="103600"/>
    <lineage>
        <taxon>Eukaryota</taxon>
        <taxon>Metazoa</taxon>
        <taxon>Chordata</taxon>
        <taxon>Craniata</taxon>
        <taxon>Vertebrata</taxon>
        <taxon>Euteleostomi</taxon>
        <taxon>Mammalia</taxon>
        <taxon>Eutheria</taxon>
        <taxon>Laurasiatheria</taxon>
        <taxon>Artiodactyla</taxon>
        <taxon>Whippomorpha</taxon>
        <taxon>Cetacea</taxon>
        <taxon>Odontoceti</taxon>
        <taxon>Delphinidae</taxon>
        <taxon>Sousa</taxon>
    </lineage>
</organism>
<dbReference type="Pfam" id="PF00665">
    <property type="entry name" value="rve"/>
    <property type="match status" value="1"/>
</dbReference>
<dbReference type="EMBL" id="QWLN02003564">
    <property type="protein sequence ID" value="TEA39781.1"/>
    <property type="molecule type" value="Genomic_DNA"/>
</dbReference>
<keyword evidence="3" id="KW-0540">Nuclease</keyword>
<sequence>IRPIPTRGTYPGQDWQIEFPVLSRVLGNFRYPLVLVDTFSRWIEAFPARTKTAAEVAKVLLKIIICRFGLPGSLQSNNDPAFVSQVTKGMS</sequence>
<keyword evidence="4" id="KW-0255">Endonuclease</keyword>
<proteinExistence type="predicted"/>
<keyword evidence="2" id="KW-0548">Nucleotidyltransferase</keyword>
<dbReference type="GO" id="GO:0003676">
    <property type="term" value="F:nucleic acid binding"/>
    <property type="evidence" value="ECO:0007669"/>
    <property type="project" value="InterPro"/>
</dbReference>
<keyword evidence="5" id="KW-0378">Hydrolase</keyword>
<feature type="non-terminal residue" evidence="8">
    <location>
        <position position="91"/>
    </location>
</feature>
<dbReference type="SUPFAM" id="SSF53098">
    <property type="entry name" value="Ribonuclease H-like"/>
    <property type="match status" value="1"/>
</dbReference>
<dbReference type="Proteomes" id="UP000295264">
    <property type="component" value="Unassembled WGS sequence"/>
</dbReference>
<keyword evidence="1" id="KW-0808">Transferase</keyword>
<evidence type="ECO:0000256" key="2">
    <source>
        <dbReference type="ARBA" id="ARBA00022695"/>
    </source>
</evidence>
<dbReference type="GO" id="GO:0003964">
    <property type="term" value="F:RNA-directed DNA polymerase activity"/>
    <property type="evidence" value="ECO:0007669"/>
    <property type="project" value="UniProtKB-KW"/>
</dbReference>
<evidence type="ECO:0000256" key="5">
    <source>
        <dbReference type="ARBA" id="ARBA00022801"/>
    </source>
</evidence>